<evidence type="ECO:0000256" key="5">
    <source>
        <dbReference type="SAM" id="Phobius"/>
    </source>
</evidence>
<evidence type="ECO:0000256" key="2">
    <source>
        <dbReference type="ARBA" id="ARBA00022692"/>
    </source>
</evidence>
<reference evidence="6 7" key="1">
    <citation type="journal article" date="2010" name="Stand. Genomic Sci.">
        <title>Complete genome sequence of Cellulophaga algicola type strain (IC166).</title>
        <authorList>
            <person name="Abt B."/>
            <person name="Lu M."/>
            <person name="Misra M."/>
            <person name="Han C."/>
            <person name="Nolan M."/>
            <person name="Lucas S."/>
            <person name="Hammon N."/>
            <person name="Deshpande S."/>
            <person name="Cheng J.F."/>
            <person name="Tapia R."/>
            <person name="Goodwin L."/>
            <person name="Pitluck S."/>
            <person name="Liolios K."/>
            <person name="Pagani I."/>
            <person name="Ivanova N."/>
            <person name="Mavromatis K."/>
            <person name="Ovchinikova G."/>
            <person name="Pati A."/>
            <person name="Chen A."/>
            <person name="Palaniappan K."/>
            <person name="Land M."/>
            <person name="Hauser L."/>
            <person name="Chang Y.J."/>
            <person name="Jeffries C.D."/>
            <person name="Detter J.C."/>
            <person name="Brambilla E."/>
            <person name="Rohde M."/>
            <person name="Tindall B.J."/>
            <person name="Goker M."/>
            <person name="Woyke T."/>
            <person name="Bristow J."/>
            <person name="Eisen J.A."/>
            <person name="Markowitz V."/>
            <person name="Hugenholtz P."/>
            <person name="Kyrpides N.C."/>
            <person name="Klenk H.P."/>
            <person name="Lapidus A."/>
        </authorList>
    </citation>
    <scope>NUCLEOTIDE SEQUENCE [LARGE SCALE GENOMIC DNA]</scope>
    <source>
        <strain evidence="7">DSM 14237 / IC166 / ACAM 630</strain>
    </source>
</reference>
<evidence type="ECO:0000313" key="6">
    <source>
        <dbReference type="EMBL" id="ADV51185.1"/>
    </source>
</evidence>
<dbReference type="GO" id="GO:0016020">
    <property type="term" value="C:membrane"/>
    <property type="evidence" value="ECO:0007669"/>
    <property type="project" value="UniProtKB-SubCell"/>
</dbReference>
<evidence type="ECO:0000256" key="3">
    <source>
        <dbReference type="ARBA" id="ARBA00022989"/>
    </source>
</evidence>
<keyword evidence="2 5" id="KW-0812">Transmembrane</keyword>
<dbReference type="HOGENOM" id="CLU_126433_4_2_10"/>
<gene>
    <name evidence="6" type="ordered locus">Celal_3941</name>
</gene>
<keyword evidence="4 5" id="KW-0472">Membrane</keyword>
<name>E6XCZ8_CELAD</name>
<feature type="transmembrane region" description="Helical" evidence="5">
    <location>
        <begin position="97"/>
        <end position="115"/>
    </location>
</feature>
<proteinExistence type="predicted"/>
<dbReference type="KEGG" id="cao:Celal_3941"/>
<organism evidence="6 7">
    <name type="scientific">Cellulophaga algicola (strain DSM 14237 / IC166 / ACAM 630)</name>
    <dbReference type="NCBI Taxonomy" id="688270"/>
    <lineage>
        <taxon>Bacteria</taxon>
        <taxon>Pseudomonadati</taxon>
        <taxon>Bacteroidota</taxon>
        <taxon>Flavobacteriia</taxon>
        <taxon>Flavobacteriales</taxon>
        <taxon>Flavobacteriaceae</taxon>
        <taxon>Cellulophaga</taxon>
    </lineage>
</organism>
<feature type="transmembrane region" description="Helical" evidence="5">
    <location>
        <begin position="63"/>
        <end position="85"/>
    </location>
</feature>
<feature type="transmembrane region" description="Helical" evidence="5">
    <location>
        <begin position="6"/>
        <end position="28"/>
    </location>
</feature>
<dbReference type="InterPro" id="IPR032808">
    <property type="entry name" value="DoxX"/>
</dbReference>
<dbReference type="eggNOG" id="ENOG5032ZCZ">
    <property type="taxonomic scope" value="Bacteria"/>
</dbReference>
<protein>
    <recommendedName>
        <fullName evidence="8">DoxX family protein</fullName>
    </recommendedName>
</protein>
<dbReference type="EMBL" id="CP002453">
    <property type="protein sequence ID" value="ADV51185.1"/>
    <property type="molecule type" value="Genomic_DNA"/>
</dbReference>
<dbReference type="STRING" id="688270.Celal_3941"/>
<comment type="subcellular location">
    <subcellularLocation>
        <location evidence="1">Membrane</location>
        <topology evidence="1">Multi-pass membrane protein</topology>
    </subcellularLocation>
</comment>
<dbReference type="Proteomes" id="UP000008634">
    <property type="component" value="Chromosome"/>
</dbReference>
<evidence type="ECO:0008006" key="8">
    <source>
        <dbReference type="Google" id="ProtNLM"/>
    </source>
</evidence>
<keyword evidence="3 5" id="KW-1133">Transmembrane helix</keyword>
<keyword evidence="7" id="KW-1185">Reference proteome</keyword>
<sequence>MDLLTLLIWFSSLAFVYFGISCFYSDFIISEFVRYNLAKYRRATGYLQLLGAVGLLFGLYFNAIVVVCASTGLFLLMLAGFIVRLKIRDNFIKSSPAFIFAGLNLYIAFKAFYTYF</sequence>
<dbReference type="OrthoDB" id="799482at2"/>
<dbReference type="Pfam" id="PF13564">
    <property type="entry name" value="DoxX_2"/>
    <property type="match status" value="1"/>
</dbReference>
<dbReference type="AlphaFoldDB" id="E6XCZ8"/>
<evidence type="ECO:0000256" key="1">
    <source>
        <dbReference type="ARBA" id="ARBA00004141"/>
    </source>
</evidence>
<evidence type="ECO:0000256" key="4">
    <source>
        <dbReference type="ARBA" id="ARBA00023136"/>
    </source>
</evidence>
<accession>E6XCZ8</accession>
<evidence type="ECO:0000313" key="7">
    <source>
        <dbReference type="Proteomes" id="UP000008634"/>
    </source>
</evidence>